<proteinExistence type="predicted"/>
<accession>A0AAV7QIG1</accession>
<dbReference type="AlphaFoldDB" id="A0AAV7QIG1"/>
<keyword evidence="2" id="KW-1185">Reference proteome</keyword>
<reference evidence="1" key="1">
    <citation type="journal article" date="2022" name="bioRxiv">
        <title>Sequencing and chromosome-scale assembly of the giantPleurodeles waltlgenome.</title>
        <authorList>
            <person name="Brown T."/>
            <person name="Elewa A."/>
            <person name="Iarovenko S."/>
            <person name="Subramanian E."/>
            <person name="Araus A.J."/>
            <person name="Petzold A."/>
            <person name="Susuki M."/>
            <person name="Suzuki K.-i.T."/>
            <person name="Hayashi T."/>
            <person name="Toyoda A."/>
            <person name="Oliveira C."/>
            <person name="Osipova E."/>
            <person name="Leigh N.D."/>
            <person name="Simon A."/>
            <person name="Yun M.H."/>
        </authorList>
    </citation>
    <scope>NUCLEOTIDE SEQUENCE</scope>
    <source>
        <strain evidence="1">20211129_DDA</strain>
        <tissue evidence="1">Liver</tissue>
    </source>
</reference>
<dbReference type="EMBL" id="JANPWB010000010">
    <property type="protein sequence ID" value="KAJ1140234.1"/>
    <property type="molecule type" value="Genomic_DNA"/>
</dbReference>
<gene>
    <name evidence="1" type="ORF">NDU88_006591</name>
</gene>
<evidence type="ECO:0000313" key="2">
    <source>
        <dbReference type="Proteomes" id="UP001066276"/>
    </source>
</evidence>
<protein>
    <submittedName>
        <fullName evidence="1">Uncharacterized protein</fullName>
    </submittedName>
</protein>
<comment type="caution">
    <text evidence="1">The sequence shown here is derived from an EMBL/GenBank/DDBJ whole genome shotgun (WGS) entry which is preliminary data.</text>
</comment>
<dbReference type="Proteomes" id="UP001066276">
    <property type="component" value="Chromosome 6"/>
</dbReference>
<sequence>MLFMPAAFRFRICSGTRPPGGAWPWIGTWRTLNRLAPEGPTANCLTGAPARAIPYRSAGTASRADERYCRALAAVPARAFDCVGLPGAGGGLRPLLLFDAAAPSGDAGRDWTWVGGPRAAPVAYGAAARLKCLERPTDAVGPDGSRH</sequence>
<name>A0AAV7QIG1_PLEWA</name>
<organism evidence="1 2">
    <name type="scientific">Pleurodeles waltl</name>
    <name type="common">Iberian ribbed newt</name>
    <dbReference type="NCBI Taxonomy" id="8319"/>
    <lineage>
        <taxon>Eukaryota</taxon>
        <taxon>Metazoa</taxon>
        <taxon>Chordata</taxon>
        <taxon>Craniata</taxon>
        <taxon>Vertebrata</taxon>
        <taxon>Euteleostomi</taxon>
        <taxon>Amphibia</taxon>
        <taxon>Batrachia</taxon>
        <taxon>Caudata</taxon>
        <taxon>Salamandroidea</taxon>
        <taxon>Salamandridae</taxon>
        <taxon>Pleurodelinae</taxon>
        <taxon>Pleurodeles</taxon>
    </lineage>
</organism>
<evidence type="ECO:0000313" key="1">
    <source>
        <dbReference type="EMBL" id="KAJ1140234.1"/>
    </source>
</evidence>